<feature type="compositionally biased region" description="Basic and acidic residues" evidence="1">
    <location>
        <begin position="104"/>
        <end position="134"/>
    </location>
</feature>
<organism evidence="2 3">
    <name type="scientific">Streptomyces pathocidini</name>
    <dbReference type="NCBI Taxonomy" id="1650571"/>
    <lineage>
        <taxon>Bacteria</taxon>
        <taxon>Bacillati</taxon>
        <taxon>Actinomycetota</taxon>
        <taxon>Actinomycetes</taxon>
        <taxon>Kitasatosporales</taxon>
        <taxon>Streptomycetaceae</taxon>
        <taxon>Streptomyces</taxon>
    </lineage>
</organism>
<protein>
    <submittedName>
        <fullName evidence="2">Uncharacterized protein</fullName>
    </submittedName>
</protein>
<evidence type="ECO:0000313" key="2">
    <source>
        <dbReference type="EMBL" id="MFI1965276.1"/>
    </source>
</evidence>
<dbReference type="Gene3D" id="1.10.287.1060">
    <property type="entry name" value="ESAT-6-like"/>
    <property type="match status" value="1"/>
</dbReference>
<dbReference type="Proteomes" id="UP001611548">
    <property type="component" value="Unassembled WGS sequence"/>
</dbReference>
<accession>A0ABW7URM6</accession>
<reference evidence="2 3" key="1">
    <citation type="submission" date="2024-10" db="EMBL/GenBank/DDBJ databases">
        <title>The Natural Products Discovery Center: Release of the First 8490 Sequenced Strains for Exploring Actinobacteria Biosynthetic Diversity.</title>
        <authorList>
            <person name="Kalkreuter E."/>
            <person name="Kautsar S.A."/>
            <person name="Yang D."/>
            <person name="Bader C.D."/>
            <person name="Teijaro C.N."/>
            <person name="Fluegel L."/>
            <person name="Davis C.M."/>
            <person name="Simpson J.R."/>
            <person name="Lauterbach L."/>
            <person name="Steele A.D."/>
            <person name="Gui C."/>
            <person name="Meng S."/>
            <person name="Li G."/>
            <person name="Viehrig K."/>
            <person name="Ye F."/>
            <person name="Su P."/>
            <person name="Kiefer A.F."/>
            <person name="Nichols A."/>
            <person name="Cepeda A.J."/>
            <person name="Yan W."/>
            <person name="Fan B."/>
            <person name="Jiang Y."/>
            <person name="Adhikari A."/>
            <person name="Zheng C.-J."/>
            <person name="Schuster L."/>
            <person name="Cowan T.M."/>
            <person name="Smanski M.J."/>
            <person name="Chevrette M.G."/>
            <person name="De Carvalho L.P.S."/>
            <person name="Shen B."/>
        </authorList>
    </citation>
    <scope>NUCLEOTIDE SEQUENCE [LARGE SCALE GENOMIC DNA]</scope>
    <source>
        <strain evidence="2 3">NPDC020327</strain>
    </source>
</reference>
<dbReference type="EMBL" id="JBIRWE010000005">
    <property type="protein sequence ID" value="MFI1965276.1"/>
    <property type="molecule type" value="Genomic_DNA"/>
</dbReference>
<comment type="caution">
    <text evidence="2">The sequence shown here is derived from an EMBL/GenBank/DDBJ whole genome shotgun (WGS) entry which is preliminary data.</text>
</comment>
<evidence type="ECO:0000256" key="1">
    <source>
        <dbReference type="SAM" id="MobiDB-lite"/>
    </source>
</evidence>
<gene>
    <name evidence="2" type="ORF">ACH429_14385</name>
</gene>
<evidence type="ECO:0000313" key="3">
    <source>
        <dbReference type="Proteomes" id="UP001611548"/>
    </source>
</evidence>
<name>A0ABW7URM6_9ACTN</name>
<dbReference type="RefSeq" id="WP_055470736.1">
    <property type="nucleotide sequence ID" value="NZ_JBIRWE010000005.1"/>
</dbReference>
<sequence length="428" mass="44711">MAVNPYPHLGWNPVPGIPGEVDALQQKVTAAAASLRNCHSQLQRLIGESSYWEGDAAKAFREALDGELPTYIKNAARSLEKASAQLKVWDGDLTSHRDLARKYDDEAGDRKAAADKAKQRHAEAQQHPDLKLADKQYPSQEEADAATARLRAAESSLNEAATALERADSQYNDIIRKAEMLEHSHADQAETVARALDGATDKLAPREPGWLSKAVNTIWEGVKKGLELLAEHAGTIGSIAGLLALFPTPLTPVFAGIALAASVVSMGKNLSDPEFRSALAGDKFGWNMDTFSAYASVAGDLVGMAPGVGALGRAGKEVAEAAVTAERWGVAASRSEKVAEFSKEFAHVVGRKASEAANEGASAFAAGGREAAKRLGDIGTNGVNVGANLISSGESLGVVPKEGALHNAAESTKAAATAHGILGLAGVL</sequence>
<keyword evidence="3" id="KW-1185">Reference proteome</keyword>
<feature type="region of interest" description="Disordered" evidence="1">
    <location>
        <begin position="104"/>
        <end position="144"/>
    </location>
</feature>
<proteinExistence type="predicted"/>